<feature type="compositionally biased region" description="Basic and acidic residues" evidence="17">
    <location>
        <begin position="503"/>
        <end position="518"/>
    </location>
</feature>
<feature type="region of interest" description="Disordered" evidence="17">
    <location>
        <begin position="1201"/>
        <end position="1223"/>
    </location>
</feature>
<dbReference type="InterPro" id="IPR050445">
    <property type="entry name" value="Bact_polysacc_biosynth/exp"/>
</dbReference>
<evidence type="ECO:0000256" key="11">
    <source>
        <dbReference type="ARBA" id="ARBA00022777"/>
    </source>
</evidence>
<dbReference type="PANTHER" id="PTHR32309">
    <property type="entry name" value="TYROSINE-PROTEIN KINASE"/>
    <property type="match status" value="1"/>
</dbReference>
<feature type="compositionally biased region" description="Low complexity" evidence="17">
    <location>
        <begin position="573"/>
        <end position="586"/>
    </location>
</feature>
<evidence type="ECO:0000256" key="13">
    <source>
        <dbReference type="ARBA" id="ARBA00022989"/>
    </source>
</evidence>
<evidence type="ECO:0000256" key="2">
    <source>
        <dbReference type="ARBA" id="ARBA00006683"/>
    </source>
</evidence>
<feature type="compositionally biased region" description="Basic and acidic residues" evidence="17">
    <location>
        <begin position="835"/>
        <end position="848"/>
    </location>
</feature>
<evidence type="ECO:0000256" key="7">
    <source>
        <dbReference type="ARBA" id="ARBA00022519"/>
    </source>
</evidence>
<comment type="catalytic activity">
    <reaction evidence="16">
        <text>L-tyrosyl-[protein] + ATP = O-phospho-L-tyrosyl-[protein] + ADP + H(+)</text>
        <dbReference type="Rhea" id="RHEA:10596"/>
        <dbReference type="Rhea" id="RHEA-COMP:10136"/>
        <dbReference type="Rhea" id="RHEA-COMP:20101"/>
        <dbReference type="ChEBI" id="CHEBI:15378"/>
        <dbReference type="ChEBI" id="CHEBI:30616"/>
        <dbReference type="ChEBI" id="CHEBI:46858"/>
        <dbReference type="ChEBI" id="CHEBI:61978"/>
        <dbReference type="ChEBI" id="CHEBI:456216"/>
        <dbReference type="EC" id="2.7.10.2"/>
    </reaction>
</comment>
<keyword evidence="14" id="KW-0472">Membrane</keyword>
<comment type="similarity">
    <text evidence="4">Belongs to the etk/wzc family.</text>
</comment>
<dbReference type="Pfam" id="PF02706">
    <property type="entry name" value="Wzz"/>
    <property type="match status" value="1"/>
</dbReference>
<keyword evidence="15" id="KW-0829">Tyrosine-protein kinase</keyword>
<comment type="similarity">
    <text evidence="3">Belongs to the CpsD/CapB family.</text>
</comment>
<organism evidence="20 21">
    <name type="scientific">Kineosporia succinea</name>
    <dbReference type="NCBI Taxonomy" id="84632"/>
    <lineage>
        <taxon>Bacteria</taxon>
        <taxon>Bacillati</taxon>
        <taxon>Actinomycetota</taxon>
        <taxon>Actinomycetes</taxon>
        <taxon>Kineosporiales</taxon>
        <taxon>Kineosporiaceae</taxon>
        <taxon>Kineosporia</taxon>
    </lineage>
</organism>
<dbReference type="InterPro" id="IPR027417">
    <property type="entry name" value="P-loop_NTPase"/>
</dbReference>
<feature type="compositionally biased region" description="Gly residues" evidence="17">
    <location>
        <begin position="521"/>
        <end position="540"/>
    </location>
</feature>
<feature type="compositionally biased region" description="Low complexity" evidence="17">
    <location>
        <begin position="1058"/>
        <end position="1070"/>
    </location>
</feature>
<dbReference type="InterPro" id="IPR003856">
    <property type="entry name" value="LPS_length_determ_N"/>
</dbReference>
<feature type="compositionally biased region" description="Low complexity" evidence="17">
    <location>
        <begin position="1100"/>
        <end position="1112"/>
    </location>
</feature>
<dbReference type="Proteomes" id="UP001235712">
    <property type="component" value="Unassembled WGS sequence"/>
</dbReference>
<comment type="subcellular location">
    <subcellularLocation>
        <location evidence="1">Cell inner membrane</location>
        <topology evidence="1">Multi-pass membrane protein</topology>
    </subcellularLocation>
</comment>
<keyword evidence="10" id="KW-0547">Nucleotide-binding</keyword>
<keyword evidence="13" id="KW-1133">Transmembrane helix</keyword>
<dbReference type="RefSeq" id="WP_307243770.1">
    <property type="nucleotide sequence ID" value="NZ_JAUSQZ010000001.1"/>
</dbReference>
<keyword evidence="21" id="KW-1185">Reference proteome</keyword>
<dbReference type="SUPFAM" id="SSF52540">
    <property type="entry name" value="P-loop containing nucleoside triphosphate hydrolases"/>
    <property type="match status" value="1"/>
</dbReference>
<dbReference type="CDD" id="cd05387">
    <property type="entry name" value="BY-kinase"/>
    <property type="match status" value="1"/>
</dbReference>
<feature type="domain" description="AAA" evidence="19">
    <location>
        <begin position="263"/>
        <end position="404"/>
    </location>
</feature>
<evidence type="ECO:0000256" key="5">
    <source>
        <dbReference type="ARBA" id="ARBA00011903"/>
    </source>
</evidence>
<evidence type="ECO:0000256" key="6">
    <source>
        <dbReference type="ARBA" id="ARBA00022475"/>
    </source>
</evidence>
<name>A0ABT9P5U9_9ACTN</name>
<feature type="compositionally biased region" description="Basic and acidic residues" evidence="17">
    <location>
        <begin position="857"/>
        <end position="873"/>
    </location>
</feature>
<dbReference type="EC" id="2.7.10.2" evidence="5"/>
<gene>
    <name evidence="20" type="ORF">J2S57_003314</name>
</gene>
<evidence type="ECO:0000313" key="21">
    <source>
        <dbReference type="Proteomes" id="UP001235712"/>
    </source>
</evidence>
<reference evidence="20 21" key="1">
    <citation type="submission" date="2023-07" db="EMBL/GenBank/DDBJ databases">
        <title>Sequencing the genomes of 1000 actinobacteria strains.</title>
        <authorList>
            <person name="Klenk H.-P."/>
        </authorList>
    </citation>
    <scope>NUCLEOTIDE SEQUENCE [LARGE SCALE GENOMIC DNA]</scope>
    <source>
        <strain evidence="20 21">DSM 44388</strain>
    </source>
</reference>
<proteinExistence type="inferred from homology"/>
<evidence type="ECO:0000259" key="19">
    <source>
        <dbReference type="Pfam" id="PF13614"/>
    </source>
</evidence>
<keyword evidence="8" id="KW-0808">Transferase</keyword>
<comment type="caution">
    <text evidence="20">The sequence shown here is derived from an EMBL/GenBank/DDBJ whole genome shotgun (WGS) entry which is preliminary data.</text>
</comment>
<keyword evidence="12" id="KW-0067">ATP-binding</keyword>
<keyword evidence="11" id="KW-0418">Kinase</keyword>
<evidence type="ECO:0000256" key="10">
    <source>
        <dbReference type="ARBA" id="ARBA00022741"/>
    </source>
</evidence>
<feature type="region of interest" description="Disordered" evidence="17">
    <location>
        <begin position="455"/>
        <end position="661"/>
    </location>
</feature>
<evidence type="ECO:0000256" key="16">
    <source>
        <dbReference type="ARBA" id="ARBA00051245"/>
    </source>
</evidence>
<feature type="domain" description="Polysaccharide chain length determinant N-terminal" evidence="18">
    <location>
        <begin position="2"/>
        <end position="82"/>
    </location>
</feature>
<protein>
    <recommendedName>
        <fullName evidence="5">non-specific protein-tyrosine kinase</fullName>
        <ecNumber evidence="5">2.7.10.2</ecNumber>
    </recommendedName>
</protein>
<evidence type="ECO:0000256" key="3">
    <source>
        <dbReference type="ARBA" id="ARBA00007316"/>
    </source>
</evidence>
<sequence length="1223" mass="126928">MTLTQYLRVLRQHWLIVLLLALLGVAAAAAYTSRQTPIYQADTQVFVSARSPSSGDSLSALSEGSTFSQQRVKSYATMATSSKVTGPIVTRLRLPYSAGELAGKIDAAPQLDTVLIDIKVSDPDPKLAQTIAAQVTDQLQAVVTDLEKPADGEATVKLTVTRPPVEPTAPVSPRVPLNLALGLLLGLGLGVGAAVLRDQLNTTLRGAADLEQLTGSVPLGVVPFDASAPKQPLVTADAFGGRAEAFRTLRTNLQFADVDNPPRVIAVTSALPDEGKTTTACNIALILAQSGARVVLVEGDLRKPAVSRYLGISNGAGLTNVLAGQHDLRDVVVGYERDLLAVLPSGPTPPNPSELLGSQQMRHLLDTLAEHYDVVIIDAPPLLPVTDAALIATAADGAILVVRHGRSRREEAERALKSLEAVSAKMLGTVLNFAPRKKGAGGYDGYGYGYGQPPAAETTTSLLDHSEPSAVPEQENRRGRRGRKKASLPPETVAARSASEPLDLSRAEAADQVRETWRGDGPNGSGGSGPNGTGGAGSGFGDLVSGRPGSGAPVTGALPQLKTPPSTPPTGPSPSVGGSPAGNGPSRRSGSAHATDVAPGGPSMSSPGGGVPPVAGPVGGYDHHDDWVAADMGWAPSPSDGWAPIAGSTGPRRPEAPGTGGISVFGGLSSTGPVPIVTAPATDGLAVISHVDGVEVSRTVHDVPGATTEGLRVDRLEVVEQPGEVPKELRLQGLPHDQRTREPAPRAVRWSSPDTAPSGLPLGAPTAGTPLSGIPAQATSRQRRTVDLRRSEPPVAGSSAPAEPRPAEQRWTEAHRAESDRAERGQGEPFPAEARPAERDWAEARPAEPNRSGSGWSERRQAEQRWAEHRRAENLLAEQQQPENPSAEIWSAEAWESATPVRETATRESAVPVRETATQESAAPVRDTAMRESAAPTRESVGQARGSAPTGRESSVPAQEAAEPVRGATPTRVTPGMPSPAVDPWAPPAESGTEVGAEVDAGVDAGVGLRRSGDGPGEPEPVVRLPRSKAPWRQAAWFDNHSGERPSDGARSRAETYGAAPHGAAPHGAARQGDTRSGANPYGAASSEANPAGPDPAGPDPAGANHPPDAAPYGTAGHSAPEADEADAGTWFRNTPEAGSAGDEYGYLHAGGYVQDSQDDASTDGQNPSPEAEFAEIPPLTVDLSAPDLDLLEDERELLIPPQAVMPHVPTGVPRHHRSRRSL</sequence>
<evidence type="ECO:0000259" key="18">
    <source>
        <dbReference type="Pfam" id="PF02706"/>
    </source>
</evidence>
<dbReference type="Pfam" id="PF13614">
    <property type="entry name" value="AAA_31"/>
    <property type="match status" value="1"/>
</dbReference>
<feature type="compositionally biased region" description="Basic and acidic residues" evidence="17">
    <location>
        <begin position="805"/>
        <end position="826"/>
    </location>
</feature>
<dbReference type="InterPro" id="IPR005702">
    <property type="entry name" value="Wzc-like_C"/>
</dbReference>
<evidence type="ECO:0000256" key="8">
    <source>
        <dbReference type="ARBA" id="ARBA00022679"/>
    </source>
</evidence>
<dbReference type="EMBL" id="JAUSQZ010000001">
    <property type="protein sequence ID" value="MDP9827565.1"/>
    <property type="molecule type" value="Genomic_DNA"/>
</dbReference>
<keyword evidence="7" id="KW-0997">Cell inner membrane</keyword>
<feature type="compositionally biased region" description="Basic and acidic residues" evidence="17">
    <location>
        <begin position="1041"/>
        <end position="1054"/>
    </location>
</feature>
<evidence type="ECO:0000256" key="1">
    <source>
        <dbReference type="ARBA" id="ARBA00004429"/>
    </source>
</evidence>
<dbReference type="NCBIfam" id="TIGR01007">
    <property type="entry name" value="eps_fam"/>
    <property type="match status" value="1"/>
</dbReference>
<evidence type="ECO:0000256" key="12">
    <source>
        <dbReference type="ARBA" id="ARBA00022840"/>
    </source>
</evidence>
<evidence type="ECO:0000256" key="17">
    <source>
        <dbReference type="SAM" id="MobiDB-lite"/>
    </source>
</evidence>
<comment type="similarity">
    <text evidence="2">Belongs to the CpsC/CapA family.</text>
</comment>
<dbReference type="Gene3D" id="3.40.50.300">
    <property type="entry name" value="P-loop containing nucleotide triphosphate hydrolases"/>
    <property type="match status" value="1"/>
</dbReference>
<feature type="region of interest" description="Disordered" evidence="17">
    <location>
        <begin position="724"/>
        <end position="1181"/>
    </location>
</feature>
<accession>A0ABT9P5U9</accession>
<evidence type="ECO:0000256" key="15">
    <source>
        <dbReference type="ARBA" id="ARBA00023137"/>
    </source>
</evidence>
<evidence type="ECO:0000256" key="4">
    <source>
        <dbReference type="ARBA" id="ARBA00008883"/>
    </source>
</evidence>
<feature type="compositionally biased region" description="Low complexity" evidence="17">
    <location>
        <begin position="886"/>
        <end position="898"/>
    </location>
</feature>
<feature type="compositionally biased region" description="Basic and acidic residues" evidence="17">
    <location>
        <begin position="725"/>
        <end position="744"/>
    </location>
</feature>
<dbReference type="InterPro" id="IPR025669">
    <property type="entry name" value="AAA_dom"/>
</dbReference>
<dbReference type="PANTHER" id="PTHR32309:SF13">
    <property type="entry name" value="FERRIC ENTEROBACTIN TRANSPORT PROTEIN FEPE"/>
    <property type="match status" value="1"/>
</dbReference>
<evidence type="ECO:0000313" key="20">
    <source>
        <dbReference type="EMBL" id="MDP9827565.1"/>
    </source>
</evidence>
<evidence type="ECO:0000256" key="14">
    <source>
        <dbReference type="ARBA" id="ARBA00023136"/>
    </source>
</evidence>
<keyword evidence="9" id="KW-0812">Transmembrane</keyword>
<feature type="compositionally biased region" description="Basic residues" evidence="17">
    <location>
        <begin position="1214"/>
        <end position="1223"/>
    </location>
</feature>
<keyword evidence="6" id="KW-1003">Cell membrane</keyword>
<feature type="compositionally biased region" description="Low complexity" evidence="17">
    <location>
        <begin position="597"/>
        <end position="606"/>
    </location>
</feature>
<evidence type="ECO:0000256" key="9">
    <source>
        <dbReference type="ARBA" id="ARBA00022692"/>
    </source>
</evidence>